<evidence type="ECO:0000256" key="1">
    <source>
        <dbReference type="ARBA" id="ARBA00003687"/>
    </source>
</evidence>
<keyword evidence="4 5" id="KW-0804">Transcription</keyword>
<dbReference type="InterPro" id="IPR039605">
    <property type="entry name" value="AHL"/>
</dbReference>
<keyword evidence="5" id="KW-0539">Nucleus</keyword>
<evidence type="ECO:0000256" key="2">
    <source>
        <dbReference type="ARBA" id="ARBA00023015"/>
    </source>
</evidence>
<feature type="compositionally biased region" description="Polar residues" evidence="6">
    <location>
        <begin position="84"/>
        <end position="97"/>
    </location>
</feature>
<accession>A0ABM1FYY6</accession>
<organism evidence="8 9">
    <name type="scientific">Solanum pennellii</name>
    <name type="common">Tomato</name>
    <name type="synonym">Lycopersicon pennellii</name>
    <dbReference type="NCBI Taxonomy" id="28526"/>
    <lineage>
        <taxon>Eukaryota</taxon>
        <taxon>Viridiplantae</taxon>
        <taxon>Streptophyta</taxon>
        <taxon>Embryophyta</taxon>
        <taxon>Tracheophyta</taxon>
        <taxon>Spermatophyta</taxon>
        <taxon>Magnoliopsida</taxon>
        <taxon>eudicotyledons</taxon>
        <taxon>Gunneridae</taxon>
        <taxon>Pentapetalae</taxon>
        <taxon>asterids</taxon>
        <taxon>lamiids</taxon>
        <taxon>Solanales</taxon>
        <taxon>Solanaceae</taxon>
        <taxon>Solanoideae</taxon>
        <taxon>Solaneae</taxon>
        <taxon>Solanum</taxon>
        <taxon>Solanum subgen. Lycopersicon</taxon>
    </lineage>
</organism>
<dbReference type="Pfam" id="PF03479">
    <property type="entry name" value="PCC"/>
    <property type="match status" value="1"/>
</dbReference>
<dbReference type="GeneID" id="107008901"/>
<keyword evidence="8" id="KW-1185">Reference proteome</keyword>
<dbReference type="InterPro" id="IPR005175">
    <property type="entry name" value="PPC_dom"/>
</dbReference>
<reference evidence="8" key="1">
    <citation type="journal article" date="2014" name="Nat. Genet.">
        <title>The genome of the stress-tolerant wild tomato species Solanum pennellii.</title>
        <authorList>
            <person name="Bolger A."/>
            <person name="Scossa F."/>
            <person name="Bolger M.E."/>
            <person name="Lanz C."/>
            <person name="Maumus F."/>
            <person name="Tohge T."/>
            <person name="Quesneville H."/>
            <person name="Alseekh S."/>
            <person name="Sorensen I."/>
            <person name="Lichtenstein G."/>
            <person name="Fich E.A."/>
            <person name="Conte M."/>
            <person name="Keller H."/>
            <person name="Schneeberger K."/>
            <person name="Schwacke R."/>
            <person name="Ofner I."/>
            <person name="Vrebalov J."/>
            <person name="Xu Y."/>
            <person name="Osorio S."/>
            <person name="Aflitos S.A."/>
            <person name="Schijlen E."/>
            <person name="Jimenez-Gomez J.M."/>
            <person name="Ryngajllo M."/>
            <person name="Kimura S."/>
            <person name="Kumar R."/>
            <person name="Koenig D."/>
            <person name="Headland L.R."/>
            <person name="Maloof J.N."/>
            <person name="Sinha N."/>
            <person name="van Ham R.C."/>
            <person name="Lankhorst R.K."/>
            <person name="Mao L."/>
            <person name="Vogel A."/>
            <person name="Arsova B."/>
            <person name="Panstruga R."/>
            <person name="Fei Z."/>
            <person name="Rose J.K."/>
            <person name="Zamir D."/>
            <person name="Carrari F."/>
            <person name="Giovannoni J.J."/>
            <person name="Weigel D."/>
            <person name="Usadel B."/>
            <person name="Fernie A.R."/>
        </authorList>
    </citation>
    <scope>NUCLEOTIDE SEQUENCE [LARGE SCALE GENOMIC DNA]</scope>
    <source>
        <strain evidence="8">cv. LA0716</strain>
    </source>
</reference>
<dbReference type="Proteomes" id="UP000694930">
    <property type="component" value="Chromosome 2"/>
</dbReference>
<dbReference type="Gene3D" id="3.30.1330.80">
    <property type="entry name" value="Hypothetical protein, similar to alpha- acetolactate decarboxylase, domain 2"/>
    <property type="match status" value="1"/>
</dbReference>
<dbReference type="PANTHER" id="PTHR31500:SF62">
    <property type="entry name" value="AT-HOOK MOTIF NUCLEAR-LOCALIZED PROTEIN"/>
    <property type="match status" value="1"/>
</dbReference>
<feature type="domain" description="PPC" evidence="7">
    <location>
        <begin position="138"/>
        <end position="278"/>
    </location>
</feature>
<dbReference type="SMART" id="SM00384">
    <property type="entry name" value="AT_hook"/>
    <property type="match status" value="2"/>
</dbReference>
<proteinExistence type="predicted"/>
<dbReference type="PANTHER" id="PTHR31500">
    <property type="entry name" value="AT-HOOK MOTIF NUCLEAR-LOCALIZED PROTEIN 9"/>
    <property type="match status" value="1"/>
</dbReference>
<evidence type="ECO:0000259" key="7">
    <source>
        <dbReference type="PROSITE" id="PS51742"/>
    </source>
</evidence>
<keyword evidence="3 5" id="KW-0238">DNA-binding</keyword>
<protein>
    <recommendedName>
        <fullName evidence="5">AT-hook motif nuclear-localized protein</fullName>
    </recommendedName>
</protein>
<evidence type="ECO:0000256" key="3">
    <source>
        <dbReference type="ARBA" id="ARBA00023125"/>
    </source>
</evidence>
<evidence type="ECO:0000256" key="6">
    <source>
        <dbReference type="SAM" id="MobiDB-lite"/>
    </source>
</evidence>
<comment type="domain">
    <text evidence="5">The PPC domain mediates interactions between AHL proteins.</text>
</comment>
<evidence type="ECO:0000313" key="9">
    <source>
        <dbReference type="RefSeq" id="XP_015063598.1"/>
    </source>
</evidence>
<dbReference type="RefSeq" id="XP_015063598.1">
    <property type="nucleotide sequence ID" value="XM_015208112.2"/>
</dbReference>
<keyword evidence="2 5" id="KW-0805">Transcription regulation</keyword>
<evidence type="ECO:0000256" key="4">
    <source>
        <dbReference type="ARBA" id="ARBA00023163"/>
    </source>
</evidence>
<feature type="compositionally biased region" description="Polar residues" evidence="6">
    <location>
        <begin position="285"/>
        <end position="326"/>
    </location>
</feature>
<name>A0ABM1FYY6_SOLPN</name>
<comment type="subcellular location">
    <subcellularLocation>
        <location evidence="5">Nucleus</location>
    </subcellularLocation>
</comment>
<dbReference type="CDD" id="cd11378">
    <property type="entry name" value="DUF296"/>
    <property type="match status" value="1"/>
</dbReference>
<gene>
    <name evidence="9" type="primary">LOC107008901</name>
</gene>
<feature type="region of interest" description="Disordered" evidence="6">
    <location>
        <begin position="277"/>
        <end position="326"/>
    </location>
</feature>
<dbReference type="SUPFAM" id="SSF117856">
    <property type="entry name" value="AF0104/ALDC/Ptd012-like"/>
    <property type="match status" value="1"/>
</dbReference>
<dbReference type="PROSITE" id="PS51742">
    <property type="entry name" value="PPC"/>
    <property type="match status" value="1"/>
</dbReference>
<dbReference type="InterPro" id="IPR017956">
    <property type="entry name" value="AT_hook_DNA-bd_motif"/>
</dbReference>
<feature type="region of interest" description="Disordered" evidence="6">
    <location>
        <begin position="56"/>
        <end position="131"/>
    </location>
</feature>
<evidence type="ECO:0000313" key="8">
    <source>
        <dbReference type="Proteomes" id="UP000694930"/>
    </source>
</evidence>
<evidence type="ECO:0000256" key="5">
    <source>
        <dbReference type="RuleBase" id="RU367031"/>
    </source>
</evidence>
<comment type="function">
    <text evidence="1 5">Transcription factor that specifically binds AT-rich DNA sequences related to the nuclear matrix attachment regions (MARs).</text>
</comment>
<sequence>MSFVDSNGVHSSMQNLVSSDAATTPYYPIMPSMSSPPPATEIYQVPTPGFTVPLPDLSGITIPDSIEPVKRKRGRPRKYAPDGSANSGMVSPPSAAQSAGGVSPTEGGDVPLRKKGRGRPPGSGRKQQLGDLGSAIAGTGFKPHIITVQAGEDVWAKLMSFSQSTSQAVCIMSANGSISNVTLQQAALSVGNVTYEGQFEILTLSGHFLPSESGGERIRTGGLSVLLAGADGRALGGGVAGVLTAASAVQVIVGTFGMQGQKQLKLDNSDGFGVPSLVHPPGSTAAKSPSSFGTVSESSGEPVSPHNQLGETSNISTPVVANNLPW</sequence>
<reference evidence="9" key="2">
    <citation type="submission" date="2025-08" db="UniProtKB">
        <authorList>
            <consortium name="RefSeq"/>
        </authorList>
    </citation>
    <scope>IDENTIFICATION</scope>
</reference>